<dbReference type="OMA" id="YDPFSIE"/>
<sequence length="158" mass="17879">MSNIFLYEPFYDFDRLFEEAFAARQPQASGPGSQLQHRREPPTDGAIRQFKPRMDLHEDAEKNVVTASFELPGVEKQNVQIDIHNGRLTVSAETKVAEEYEEHGFAVRERRFGKFARTLQLPQGVKDEDIKASMENGLLTVTFPKVSAETAPKKISIA</sequence>
<organism evidence="6 7">
    <name type="scientific">Hypholoma sublateritium (strain FD-334 SS-4)</name>
    <dbReference type="NCBI Taxonomy" id="945553"/>
    <lineage>
        <taxon>Eukaryota</taxon>
        <taxon>Fungi</taxon>
        <taxon>Dikarya</taxon>
        <taxon>Basidiomycota</taxon>
        <taxon>Agaricomycotina</taxon>
        <taxon>Agaricomycetes</taxon>
        <taxon>Agaricomycetidae</taxon>
        <taxon>Agaricales</taxon>
        <taxon>Agaricineae</taxon>
        <taxon>Strophariaceae</taxon>
        <taxon>Hypholoma</taxon>
    </lineage>
</organism>
<dbReference type="Pfam" id="PF00011">
    <property type="entry name" value="HSP20"/>
    <property type="match status" value="1"/>
</dbReference>
<feature type="compositionally biased region" description="Polar residues" evidence="4">
    <location>
        <begin position="26"/>
        <end position="35"/>
    </location>
</feature>
<comment type="similarity">
    <text evidence="2 3">Belongs to the small heat shock protein (HSP20) family.</text>
</comment>
<feature type="region of interest" description="Disordered" evidence="4">
    <location>
        <begin position="24"/>
        <end position="45"/>
    </location>
</feature>
<dbReference type="Gene3D" id="2.60.40.790">
    <property type="match status" value="1"/>
</dbReference>
<keyword evidence="7" id="KW-1185">Reference proteome</keyword>
<dbReference type="OrthoDB" id="1431247at2759"/>
<reference evidence="7" key="1">
    <citation type="submission" date="2014-04" db="EMBL/GenBank/DDBJ databases">
        <title>Evolutionary Origins and Diversification of the Mycorrhizal Mutualists.</title>
        <authorList>
            <consortium name="DOE Joint Genome Institute"/>
            <consortium name="Mycorrhizal Genomics Consortium"/>
            <person name="Kohler A."/>
            <person name="Kuo A."/>
            <person name="Nagy L.G."/>
            <person name="Floudas D."/>
            <person name="Copeland A."/>
            <person name="Barry K.W."/>
            <person name="Cichocki N."/>
            <person name="Veneault-Fourrey C."/>
            <person name="LaButti K."/>
            <person name="Lindquist E.A."/>
            <person name="Lipzen A."/>
            <person name="Lundell T."/>
            <person name="Morin E."/>
            <person name="Murat C."/>
            <person name="Riley R."/>
            <person name="Ohm R."/>
            <person name="Sun H."/>
            <person name="Tunlid A."/>
            <person name="Henrissat B."/>
            <person name="Grigoriev I.V."/>
            <person name="Hibbett D.S."/>
            <person name="Martin F."/>
        </authorList>
    </citation>
    <scope>NUCLEOTIDE SEQUENCE [LARGE SCALE GENOMIC DNA]</scope>
    <source>
        <strain evidence="7">FD-334 SS-4</strain>
    </source>
</reference>
<evidence type="ECO:0000256" key="3">
    <source>
        <dbReference type="RuleBase" id="RU003616"/>
    </source>
</evidence>
<dbReference type="AlphaFoldDB" id="A0A0D2MCT9"/>
<dbReference type="EMBL" id="KN817559">
    <property type="protein sequence ID" value="KJA21298.1"/>
    <property type="molecule type" value="Genomic_DNA"/>
</dbReference>
<name>A0A0D2MCT9_HYPSF</name>
<dbReference type="PROSITE" id="PS01031">
    <property type="entry name" value="SHSP"/>
    <property type="match status" value="1"/>
</dbReference>
<evidence type="ECO:0000313" key="7">
    <source>
        <dbReference type="Proteomes" id="UP000054270"/>
    </source>
</evidence>
<dbReference type="InterPro" id="IPR008978">
    <property type="entry name" value="HSP20-like_chaperone"/>
</dbReference>
<dbReference type="InterPro" id="IPR002068">
    <property type="entry name" value="A-crystallin/Hsp20_dom"/>
</dbReference>
<dbReference type="SUPFAM" id="SSF49764">
    <property type="entry name" value="HSP20-like chaperones"/>
    <property type="match status" value="1"/>
</dbReference>
<protein>
    <recommendedName>
        <fullName evidence="5">SHSP domain-containing protein</fullName>
    </recommendedName>
</protein>
<dbReference type="CDD" id="cd06464">
    <property type="entry name" value="ACD_sHsps-like"/>
    <property type="match status" value="1"/>
</dbReference>
<evidence type="ECO:0000256" key="1">
    <source>
        <dbReference type="ARBA" id="ARBA00023016"/>
    </source>
</evidence>
<evidence type="ECO:0000256" key="2">
    <source>
        <dbReference type="PROSITE-ProRule" id="PRU00285"/>
    </source>
</evidence>
<evidence type="ECO:0000313" key="6">
    <source>
        <dbReference type="EMBL" id="KJA21298.1"/>
    </source>
</evidence>
<dbReference type="PANTHER" id="PTHR11527">
    <property type="entry name" value="HEAT-SHOCK PROTEIN 20 FAMILY MEMBER"/>
    <property type="match status" value="1"/>
</dbReference>
<proteinExistence type="inferred from homology"/>
<feature type="domain" description="SHSP" evidence="5">
    <location>
        <begin position="45"/>
        <end position="158"/>
    </location>
</feature>
<evidence type="ECO:0000259" key="5">
    <source>
        <dbReference type="PROSITE" id="PS01031"/>
    </source>
</evidence>
<gene>
    <name evidence="6" type="ORF">HYPSUDRAFT_739404</name>
</gene>
<dbReference type="Proteomes" id="UP000054270">
    <property type="component" value="Unassembled WGS sequence"/>
</dbReference>
<dbReference type="InterPro" id="IPR031107">
    <property type="entry name" value="Small_HSP"/>
</dbReference>
<accession>A0A0D2MCT9</accession>
<dbReference type="STRING" id="945553.A0A0D2MCT9"/>
<keyword evidence="1" id="KW-0346">Stress response</keyword>
<evidence type="ECO:0000256" key="4">
    <source>
        <dbReference type="SAM" id="MobiDB-lite"/>
    </source>
</evidence>